<feature type="region of interest" description="Disordered" evidence="4">
    <location>
        <begin position="65"/>
        <end position="87"/>
    </location>
</feature>
<comment type="caution">
    <text evidence="3">Lacks conserved residue(s) required for the propagation of feature annotation.</text>
</comment>
<evidence type="ECO:0000256" key="4">
    <source>
        <dbReference type="SAM" id="MobiDB-lite"/>
    </source>
</evidence>
<evidence type="ECO:0000259" key="5">
    <source>
        <dbReference type="PROSITE" id="PS01180"/>
    </source>
</evidence>
<dbReference type="PANTHER" id="PTHR24251">
    <property type="entry name" value="OVOCHYMASE-RELATED"/>
    <property type="match status" value="1"/>
</dbReference>
<feature type="domain" description="CUB" evidence="5">
    <location>
        <begin position="107"/>
        <end position="228"/>
    </location>
</feature>
<name>A0AAU9WTD2_9CNID</name>
<dbReference type="Gene3D" id="2.60.120.290">
    <property type="entry name" value="Spermadhesin, CUB domain"/>
    <property type="match status" value="3"/>
</dbReference>
<dbReference type="CDD" id="cd00041">
    <property type="entry name" value="CUB"/>
    <property type="match status" value="3"/>
</dbReference>
<evidence type="ECO:0000313" key="6">
    <source>
        <dbReference type="EMBL" id="CAH3125220.1"/>
    </source>
</evidence>
<organism evidence="6 7">
    <name type="scientific">Pocillopora meandrina</name>
    <dbReference type="NCBI Taxonomy" id="46732"/>
    <lineage>
        <taxon>Eukaryota</taxon>
        <taxon>Metazoa</taxon>
        <taxon>Cnidaria</taxon>
        <taxon>Anthozoa</taxon>
        <taxon>Hexacorallia</taxon>
        <taxon>Scleractinia</taxon>
        <taxon>Astrocoeniina</taxon>
        <taxon>Pocilloporidae</taxon>
        <taxon>Pocillopora</taxon>
    </lineage>
</organism>
<protein>
    <recommendedName>
        <fullName evidence="5">CUB domain-containing protein</fullName>
    </recommendedName>
</protein>
<comment type="caution">
    <text evidence="6">The sequence shown here is derived from an EMBL/GenBank/DDBJ whole genome shotgun (WGS) entry which is preliminary data.</text>
</comment>
<gene>
    <name evidence="6" type="ORF">PMEA_00011889</name>
</gene>
<dbReference type="SMART" id="SM00042">
    <property type="entry name" value="CUB"/>
    <property type="match status" value="3"/>
</dbReference>
<dbReference type="Pfam" id="PF00431">
    <property type="entry name" value="CUB"/>
    <property type="match status" value="3"/>
</dbReference>
<keyword evidence="1" id="KW-0677">Repeat</keyword>
<dbReference type="Proteomes" id="UP001159428">
    <property type="component" value="Unassembled WGS sequence"/>
</dbReference>
<evidence type="ECO:0000256" key="2">
    <source>
        <dbReference type="ARBA" id="ARBA00023157"/>
    </source>
</evidence>
<reference evidence="6 7" key="1">
    <citation type="submission" date="2022-05" db="EMBL/GenBank/DDBJ databases">
        <authorList>
            <consortium name="Genoscope - CEA"/>
            <person name="William W."/>
        </authorList>
    </citation>
    <scope>NUCLEOTIDE SEQUENCE [LARGE SCALE GENOMIC DNA]</scope>
</reference>
<dbReference type="AlphaFoldDB" id="A0AAU9WTD2"/>
<sequence length="526" mass="56864">MILFFPLKLAVCPKEPISLYDSGKISSTNFPNSLLPNTTSSGNQMFVMFHAGTDVNRGFEASYSVASTQTTPGPTPGSTPGSTPKLTPGPIPPVVIIMVHHAACNPCASPEVISGTSGLFSSLNFPTETPPGSTCFWNITVPEGFVVKITFHAFSLSQDDTKTDCSDAQGARLRISDVASTEQARDTFELCGQSIPSPVYTSTNTIQVRLKTVVLHGVIGFNASYEAISPDMLCPAMANLSDASGVITSPFYPRYYPDNQSCTWDIVASNGKHLKLEIENTTKIQQCNQCNCDYLNVQYGFDSSGNPSGKICKELTETVTYYSLKDRLRVQFHSDNLQEFIFMGFRAVYTQLESNPRICPKAATLFTASNGKFSSPGYPLDVPPGLDVANNRACTWNITVAAGKRVELTFTHLNFGTCSSSCDQCTHLDIYDGDSKSSPSLGRFCPGSAEEVKVSSGNQMFVEFESGFGNDRGTGFEVQYKTVMKSKGKQTEPQPQQRVFSFVGAGAMKTGGLLIPTMLALAASLY</sequence>
<dbReference type="PROSITE" id="PS01180">
    <property type="entry name" value="CUB"/>
    <property type="match status" value="3"/>
</dbReference>
<keyword evidence="2" id="KW-1015">Disulfide bond</keyword>
<proteinExistence type="predicted"/>
<dbReference type="InterPro" id="IPR000859">
    <property type="entry name" value="CUB_dom"/>
</dbReference>
<accession>A0AAU9WTD2</accession>
<keyword evidence="7" id="KW-1185">Reference proteome</keyword>
<feature type="compositionally biased region" description="Low complexity" evidence="4">
    <location>
        <begin position="67"/>
        <end position="86"/>
    </location>
</feature>
<evidence type="ECO:0000256" key="3">
    <source>
        <dbReference type="PROSITE-ProRule" id="PRU00059"/>
    </source>
</evidence>
<evidence type="ECO:0000256" key="1">
    <source>
        <dbReference type="ARBA" id="ARBA00022737"/>
    </source>
</evidence>
<dbReference type="InterPro" id="IPR035914">
    <property type="entry name" value="Sperma_CUB_dom_sf"/>
</dbReference>
<feature type="domain" description="CUB" evidence="5">
    <location>
        <begin position="359"/>
        <end position="483"/>
    </location>
</feature>
<dbReference type="EMBL" id="CALNXJ010000021">
    <property type="protein sequence ID" value="CAH3125220.1"/>
    <property type="molecule type" value="Genomic_DNA"/>
</dbReference>
<feature type="domain" description="CUB" evidence="5">
    <location>
        <begin position="234"/>
        <end position="352"/>
    </location>
</feature>
<dbReference type="SUPFAM" id="SSF49854">
    <property type="entry name" value="Spermadhesin, CUB domain"/>
    <property type="match status" value="4"/>
</dbReference>
<evidence type="ECO:0000313" key="7">
    <source>
        <dbReference type="Proteomes" id="UP001159428"/>
    </source>
</evidence>